<protein>
    <submittedName>
        <fullName evidence="10">Serine protease</fullName>
    </submittedName>
</protein>
<dbReference type="InterPro" id="IPR010259">
    <property type="entry name" value="S8pro/Inhibitor_I9"/>
</dbReference>
<evidence type="ECO:0000256" key="5">
    <source>
        <dbReference type="PIRSR" id="PIRSR615500-1"/>
    </source>
</evidence>
<evidence type="ECO:0000256" key="1">
    <source>
        <dbReference type="ARBA" id="ARBA00011073"/>
    </source>
</evidence>
<dbReference type="GO" id="GO:0005975">
    <property type="term" value="P:carbohydrate metabolic process"/>
    <property type="evidence" value="ECO:0007669"/>
    <property type="project" value="UniProtKB-ARBA"/>
</dbReference>
<feature type="active site" description="Charge relay system" evidence="5 6">
    <location>
        <position position="111"/>
    </location>
</feature>
<evidence type="ECO:0000313" key="11">
    <source>
        <dbReference type="Proteomes" id="UP000325211"/>
    </source>
</evidence>
<dbReference type="InterPro" id="IPR023827">
    <property type="entry name" value="Peptidase_S8_Asp-AS"/>
</dbReference>
<evidence type="ECO:0000256" key="7">
    <source>
        <dbReference type="RuleBase" id="RU003355"/>
    </source>
</evidence>
<feature type="active site" description="Charge relay system" evidence="5 6">
    <location>
        <position position="264"/>
    </location>
</feature>
<organism evidence="10 11">
    <name type="scientific">Streptomyces venezuelae</name>
    <dbReference type="NCBI Taxonomy" id="54571"/>
    <lineage>
        <taxon>Bacteria</taxon>
        <taxon>Bacillati</taxon>
        <taxon>Actinomycetota</taxon>
        <taxon>Actinomycetes</taxon>
        <taxon>Kitasatosporales</taxon>
        <taxon>Streptomycetaceae</taxon>
        <taxon>Streptomyces</taxon>
    </lineage>
</organism>
<evidence type="ECO:0000256" key="3">
    <source>
        <dbReference type="ARBA" id="ARBA00022801"/>
    </source>
</evidence>
<dbReference type="Gene3D" id="3.40.50.200">
    <property type="entry name" value="Peptidase S8/S53 domain"/>
    <property type="match status" value="1"/>
</dbReference>
<dbReference type="OrthoDB" id="9798386at2"/>
<evidence type="ECO:0000259" key="9">
    <source>
        <dbReference type="Pfam" id="PF05922"/>
    </source>
</evidence>
<evidence type="ECO:0000256" key="4">
    <source>
        <dbReference type="ARBA" id="ARBA00022825"/>
    </source>
</evidence>
<dbReference type="FunFam" id="3.40.50.200:FF:000014">
    <property type="entry name" value="Proteinase K"/>
    <property type="match status" value="1"/>
</dbReference>
<dbReference type="InterPro" id="IPR036852">
    <property type="entry name" value="Peptidase_S8/S53_dom_sf"/>
</dbReference>
<dbReference type="CDD" id="cd04077">
    <property type="entry name" value="Peptidases_S8_PCSK9_ProteinaseK_like"/>
    <property type="match status" value="1"/>
</dbReference>
<keyword evidence="3 6" id="KW-0378">Hydrolase</keyword>
<reference evidence="10 11" key="1">
    <citation type="submission" date="2018-05" db="EMBL/GenBank/DDBJ databases">
        <title>Streptomyces venezuelae.</title>
        <authorList>
            <person name="Kim W."/>
            <person name="Lee N."/>
            <person name="Cho B.-K."/>
        </authorList>
    </citation>
    <scope>NUCLEOTIDE SEQUENCE [LARGE SCALE GENOMIC DNA]</scope>
    <source>
        <strain evidence="10 11">ATCC 21782</strain>
    </source>
</reference>
<feature type="domain" description="Inhibitor I9" evidence="9">
    <location>
        <begin position="4"/>
        <end position="39"/>
    </location>
</feature>
<dbReference type="GO" id="GO:0016020">
    <property type="term" value="C:membrane"/>
    <property type="evidence" value="ECO:0007669"/>
    <property type="project" value="InterPro"/>
</dbReference>
<dbReference type="SUPFAM" id="SSF49313">
    <property type="entry name" value="Cadherin-like"/>
    <property type="match status" value="1"/>
</dbReference>
<proteinExistence type="inferred from homology"/>
<dbReference type="InterPro" id="IPR023828">
    <property type="entry name" value="Peptidase_S8_Ser-AS"/>
</dbReference>
<evidence type="ECO:0000256" key="6">
    <source>
        <dbReference type="PROSITE-ProRule" id="PRU01240"/>
    </source>
</evidence>
<dbReference type="GO" id="GO:0006508">
    <property type="term" value="P:proteolysis"/>
    <property type="evidence" value="ECO:0007669"/>
    <property type="project" value="UniProtKB-KW"/>
</dbReference>
<dbReference type="InterPro" id="IPR050131">
    <property type="entry name" value="Peptidase_S8_subtilisin-like"/>
</dbReference>
<dbReference type="AlphaFoldDB" id="A0A5P2DAX7"/>
<keyword evidence="2 6" id="KW-0645">Protease</keyword>
<dbReference type="PRINTS" id="PR00723">
    <property type="entry name" value="SUBTILISIN"/>
</dbReference>
<dbReference type="Pfam" id="PF05345">
    <property type="entry name" value="He_PIG"/>
    <property type="match status" value="1"/>
</dbReference>
<dbReference type="InterPro" id="IPR015919">
    <property type="entry name" value="Cadherin-like_sf"/>
</dbReference>
<keyword evidence="4 6" id="KW-0720">Serine protease</keyword>
<evidence type="ECO:0000259" key="8">
    <source>
        <dbReference type="Pfam" id="PF00082"/>
    </source>
</evidence>
<dbReference type="Pfam" id="PF05922">
    <property type="entry name" value="Inhibitor_I9"/>
    <property type="match status" value="1"/>
</dbReference>
<dbReference type="PANTHER" id="PTHR43806">
    <property type="entry name" value="PEPTIDASE S8"/>
    <property type="match status" value="1"/>
</dbReference>
<dbReference type="InterPro" id="IPR013783">
    <property type="entry name" value="Ig-like_fold"/>
</dbReference>
<dbReference type="InterPro" id="IPR000209">
    <property type="entry name" value="Peptidase_S8/S53_dom"/>
</dbReference>
<dbReference type="PROSITE" id="PS00137">
    <property type="entry name" value="SUBTILASE_HIS"/>
    <property type="match status" value="1"/>
</dbReference>
<feature type="active site" description="Charge relay system" evidence="5 6">
    <location>
        <position position="80"/>
    </location>
</feature>
<dbReference type="PROSITE" id="PS51892">
    <property type="entry name" value="SUBTILASE"/>
    <property type="match status" value="1"/>
</dbReference>
<dbReference type="SUPFAM" id="SSF52743">
    <property type="entry name" value="Subtilisin-like"/>
    <property type="match status" value="1"/>
</dbReference>
<feature type="domain" description="Peptidase S8/S53" evidence="8">
    <location>
        <begin position="78"/>
        <end position="300"/>
    </location>
</feature>
<evidence type="ECO:0000256" key="2">
    <source>
        <dbReference type="ARBA" id="ARBA00022670"/>
    </source>
</evidence>
<dbReference type="Gene3D" id="2.60.40.10">
    <property type="entry name" value="Immunoglobulins"/>
    <property type="match status" value="1"/>
</dbReference>
<dbReference type="PROSITE" id="PS00138">
    <property type="entry name" value="SUBTILASE_SER"/>
    <property type="match status" value="1"/>
</dbReference>
<dbReference type="InterPro" id="IPR034193">
    <property type="entry name" value="PCSK9_ProteinaseK-like"/>
</dbReference>
<dbReference type="InterPro" id="IPR022398">
    <property type="entry name" value="Peptidase_S8_His-AS"/>
</dbReference>
<sequence>MVWQTAVRGYAARMNAEQAARVAGDPRVAYVQQDAEVRLAATQPNPPSWGLDRIDQRSLPLDASYSYGTTGAGVNAYILDTGIRTSHSTFGGRAVWGHNSVDGNNTDCNGHGTHVAGTVGGSQYGVAKGVKLIAVKVLNCAGSGTTAGLVDGLNWVAANAVKPAVANMSLGYGGVDPTADSAVRSAIASGVTFVIASGNYGANACNYSPARVTEAITVNATDSGDNRASFSNHGPCTDLFAPGVAITSAWHTGDTATNSLQGTSMAAPHAAGAAALHLAVRPGDTPAQVSAALTAAATPNKVINPGTGSPNLLLYTGTTAGGVAVAHPGNQVSYQYDPVRLQMSASGGTAPYGWSATGLPTGLTINATTGLISGVARGAGTRTVTVTATDAAGATGSTTFTWRVIRDACPTC</sequence>
<dbReference type="GO" id="GO:0004252">
    <property type="term" value="F:serine-type endopeptidase activity"/>
    <property type="evidence" value="ECO:0007669"/>
    <property type="project" value="UniProtKB-UniRule"/>
</dbReference>
<dbReference type="Pfam" id="PF00082">
    <property type="entry name" value="Peptidase_S8"/>
    <property type="match status" value="1"/>
</dbReference>
<dbReference type="Gene3D" id="3.30.70.80">
    <property type="entry name" value="Peptidase S8 propeptide/proteinase inhibitor I9"/>
    <property type="match status" value="1"/>
</dbReference>
<dbReference type="PANTHER" id="PTHR43806:SF11">
    <property type="entry name" value="CEREVISIN-RELATED"/>
    <property type="match status" value="1"/>
</dbReference>
<dbReference type="PROSITE" id="PS00136">
    <property type="entry name" value="SUBTILASE_ASP"/>
    <property type="match status" value="1"/>
</dbReference>
<evidence type="ECO:0000313" key="10">
    <source>
        <dbReference type="EMBL" id="QES52236.1"/>
    </source>
</evidence>
<comment type="similarity">
    <text evidence="1 6 7">Belongs to the peptidase S8 family.</text>
</comment>
<dbReference type="Proteomes" id="UP000325211">
    <property type="component" value="Chromosome"/>
</dbReference>
<dbReference type="InterPro" id="IPR015500">
    <property type="entry name" value="Peptidase_S8_subtilisin-rel"/>
</dbReference>
<accession>A0A5P2DAX7</accession>
<dbReference type="InterPro" id="IPR037045">
    <property type="entry name" value="S8pro/Inhibitor_I9_sf"/>
</dbReference>
<dbReference type="GO" id="GO:0005509">
    <property type="term" value="F:calcium ion binding"/>
    <property type="evidence" value="ECO:0007669"/>
    <property type="project" value="InterPro"/>
</dbReference>
<name>A0A5P2DAX7_STRVZ</name>
<dbReference type="GO" id="GO:0005615">
    <property type="term" value="C:extracellular space"/>
    <property type="evidence" value="ECO:0007669"/>
    <property type="project" value="TreeGrafter"/>
</dbReference>
<dbReference type="EMBL" id="CP029190">
    <property type="protein sequence ID" value="QES52236.1"/>
    <property type="molecule type" value="Genomic_DNA"/>
</dbReference>
<gene>
    <name evidence="10" type="ORF">DEJ50_07035</name>
</gene>